<reference evidence="3 4" key="1">
    <citation type="journal article" date="2019" name="Int. J. Syst. Evol. Microbiol.">
        <title>The Global Catalogue of Microorganisms (GCM) 10K type strain sequencing project: providing services to taxonomists for standard genome sequencing and annotation.</title>
        <authorList>
            <consortium name="The Broad Institute Genomics Platform"/>
            <consortium name="The Broad Institute Genome Sequencing Center for Infectious Disease"/>
            <person name="Wu L."/>
            <person name="Ma J."/>
        </authorList>
    </citation>
    <scope>NUCLEOTIDE SEQUENCE [LARGE SCALE GENOMIC DNA]</scope>
    <source>
        <strain evidence="3 4">JCM 13004</strain>
    </source>
</reference>
<comment type="caution">
    <text evidence="3">The sequence shown here is derived from an EMBL/GenBank/DDBJ whole genome shotgun (WGS) entry which is preliminary data.</text>
</comment>
<name>A0ABN1VVC5_9ACTN</name>
<keyword evidence="2" id="KW-0812">Transmembrane</keyword>
<evidence type="ECO:0000256" key="1">
    <source>
        <dbReference type="SAM" id="MobiDB-lite"/>
    </source>
</evidence>
<dbReference type="Proteomes" id="UP001500037">
    <property type="component" value="Unassembled WGS sequence"/>
</dbReference>
<protein>
    <submittedName>
        <fullName evidence="3">Uncharacterized protein</fullName>
    </submittedName>
</protein>
<feature type="transmembrane region" description="Helical" evidence="2">
    <location>
        <begin position="34"/>
        <end position="52"/>
    </location>
</feature>
<gene>
    <name evidence="3" type="ORF">GCM10009665_08440</name>
</gene>
<accession>A0ABN1VVC5</accession>
<evidence type="ECO:0000313" key="4">
    <source>
        <dbReference type="Proteomes" id="UP001500037"/>
    </source>
</evidence>
<keyword evidence="2" id="KW-1133">Transmembrane helix</keyword>
<proteinExistence type="predicted"/>
<evidence type="ECO:0000256" key="2">
    <source>
        <dbReference type="SAM" id="Phobius"/>
    </source>
</evidence>
<dbReference type="EMBL" id="BAAALF010000008">
    <property type="protein sequence ID" value="GAA1220652.1"/>
    <property type="molecule type" value="Genomic_DNA"/>
</dbReference>
<keyword evidence="4" id="KW-1185">Reference proteome</keyword>
<organism evidence="3 4">
    <name type="scientific">Kitasatospora nipponensis</name>
    <dbReference type="NCBI Taxonomy" id="258049"/>
    <lineage>
        <taxon>Bacteria</taxon>
        <taxon>Bacillati</taxon>
        <taxon>Actinomycetota</taxon>
        <taxon>Actinomycetes</taxon>
        <taxon>Kitasatosporales</taxon>
        <taxon>Streptomycetaceae</taxon>
        <taxon>Kitasatospora</taxon>
    </lineage>
</organism>
<sequence>MLAGVVTVSAFAVPAVVCGLWVLPSLVDDAATRWGVASALGAAVAALAVLWGQGFAASDSGQGGAGTASGVSVEASGARSVAVGGSVKGNISTGDTGTGARHTPGAGGSTGPASPPGPRVGRAPGSVVASGDRSVAVGDGVEGDITTCDQAAGPRP</sequence>
<feature type="region of interest" description="Disordered" evidence="1">
    <location>
        <begin position="84"/>
        <end position="156"/>
    </location>
</feature>
<keyword evidence="2" id="KW-0472">Membrane</keyword>
<evidence type="ECO:0000313" key="3">
    <source>
        <dbReference type="EMBL" id="GAA1220652.1"/>
    </source>
</evidence>